<evidence type="ECO:0000259" key="2">
    <source>
        <dbReference type="Pfam" id="PF19011"/>
    </source>
</evidence>
<dbReference type="OrthoDB" id="6275689at2759"/>
<feature type="compositionally biased region" description="Low complexity" evidence="1">
    <location>
        <begin position="288"/>
        <end position="302"/>
    </location>
</feature>
<dbReference type="Pfam" id="PF19011">
    <property type="entry name" value="DUF5740"/>
    <property type="match status" value="1"/>
</dbReference>
<evidence type="ECO:0000313" key="3">
    <source>
        <dbReference type="EMBL" id="VDK20468.1"/>
    </source>
</evidence>
<feature type="region of interest" description="Disordered" evidence="1">
    <location>
        <begin position="266"/>
        <end position="330"/>
    </location>
</feature>
<dbReference type="Proteomes" id="UP000282613">
    <property type="component" value="Unassembled WGS sequence"/>
</dbReference>
<feature type="domain" description="DUF5740" evidence="2">
    <location>
        <begin position="118"/>
        <end position="261"/>
    </location>
</feature>
<sequence>MPSSVGSKKPRKATSKISKKTRSKATSEDVDPSTLDVGASEGRNTFGESGLYGDDEGATEYQMAMEGSEFQRPSENMEYGNTTTEGDEEGEEDEEFQRSSLEGPAPTPLLEDGFNGASRPNDLEVALKMALERLENMPMVDFLQNISKQADVHAQAVSSAKEIANDFVANAADLAEAMQMILQYDQLMLKKLNLTSPYDFGVKPKTVEETRAVMIDRAQKMLDLGQMQYDRSHQISETARPLVDYRFEACDNFNAVHEKISSIKVSEEARKEARLAKAAKEEEEAKAAAETAPPTGAEGTEGNAEATNPTEEGNPPKDGSKNEANPPSGN</sequence>
<feature type="compositionally biased region" description="Basic residues" evidence="1">
    <location>
        <begin position="8"/>
        <end position="23"/>
    </location>
</feature>
<name>A0A0R3VSR1_TAEAS</name>
<proteinExistence type="predicted"/>
<feature type="compositionally biased region" description="Acidic residues" evidence="1">
    <location>
        <begin position="85"/>
        <end position="95"/>
    </location>
</feature>
<reference evidence="5" key="1">
    <citation type="submission" date="2017-02" db="UniProtKB">
        <authorList>
            <consortium name="WormBaseParasite"/>
        </authorList>
    </citation>
    <scope>IDENTIFICATION</scope>
</reference>
<protein>
    <submittedName>
        <fullName evidence="5">DUF5740 domain-containing protein</fullName>
    </submittedName>
</protein>
<accession>A0A0R3VSR1</accession>
<evidence type="ECO:0000256" key="1">
    <source>
        <dbReference type="SAM" id="MobiDB-lite"/>
    </source>
</evidence>
<dbReference type="EMBL" id="UYRS01000022">
    <property type="protein sequence ID" value="VDK20468.1"/>
    <property type="molecule type" value="Genomic_DNA"/>
</dbReference>
<organism evidence="5">
    <name type="scientific">Taenia asiatica</name>
    <name type="common">Asian tapeworm</name>
    <dbReference type="NCBI Taxonomy" id="60517"/>
    <lineage>
        <taxon>Eukaryota</taxon>
        <taxon>Metazoa</taxon>
        <taxon>Spiralia</taxon>
        <taxon>Lophotrochozoa</taxon>
        <taxon>Platyhelminthes</taxon>
        <taxon>Cestoda</taxon>
        <taxon>Eucestoda</taxon>
        <taxon>Cyclophyllidea</taxon>
        <taxon>Taeniidae</taxon>
        <taxon>Taenia</taxon>
    </lineage>
</organism>
<keyword evidence="4" id="KW-1185">Reference proteome</keyword>
<dbReference type="InterPro" id="IPR043801">
    <property type="entry name" value="DUF5740"/>
</dbReference>
<gene>
    <name evidence="3" type="ORF">TASK_LOCUS218</name>
</gene>
<feature type="region of interest" description="Disordered" evidence="1">
    <location>
        <begin position="1"/>
        <end position="117"/>
    </location>
</feature>
<reference evidence="3 4" key="2">
    <citation type="submission" date="2018-11" db="EMBL/GenBank/DDBJ databases">
        <authorList>
            <consortium name="Pathogen Informatics"/>
        </authorList>
    </citation>
    <scope>NUCLEOTIDE SEQUENCE [LARGE SCALE GENOMIC DNA]</scope>
</reference>
<dbReference type="AlphaFoldDB" id="A0A0R3VSR1"/>
<evidence type="ECO:0000313" key="4">
    <source>
        <dbReference type="Proteomes" id="UP000282613"/>
    </source>
</evidence>
<feature type="compositionally biased region" description="Basic and acidic residues" evidence="1">
    <location>
        <begin position="266"/>
        <end position="287"/>
    </location>
</feature>
<evidence type="ECO:0000313" key="5">
    <source>
        <dbReference type="WBParaSite" id="TASK_0000021701-mRNA-1"/>
    </source>
</evidence>
<dbReference type="WBParaSite" id="TASK_0000021701-mRNA-1">
    <property type="protein sequence ID" value="TASK_0000021701-mRNA-1"/>
    <property type="gene ID" value="TASK_0000021701"/>
</dbReference>